<feature type="compositionally biased region" description="Low complexity" evidence="1">
    <location>
        <begin position="49"/>
        <end position="66"/>
    </location>
</feature>
<gene>
    <name evidence="2" type="ORF">GPUH_LOCUS3359</name>
</gene>
<feature type="compositionally biased region" description="Polar residues" evidence="1">
    <location>
        <begin position="273"/>
        <end position="287"/>
    </location>
</feature>
<feature type="compositionally biased region" description="Low complexity" evidence="1">
    <location>
        <begin position="328"/>
        <end position="341"/>
    </location>
</feature>
<evidence type="ECO:0000313" key="3">
    <source>
        <dbReference type="Proteomes" id="UP000271098"/>
    </source>
</evidence>
<dbReference type="AlphaFoldDB" id="A0A183D3R8"/>
<reference evidence="4" key="1">
    <citation type="submission" date="2016-06" db="UniProtKB">
        <authorList>
            <consortium name="WormBaseParasite"/>
        </authorList>
    </citation>
    <scope>IDENTIFICATION</scope>
</reference>
<proteinExistence type="predicted"/>
<feature type="compositionally biased region" description="Low complexity" evidence="1">
    <location>
        <begin position="595"/>
        <end position="613"/>
    </location>
</feature>
<sequence>VETISNITAATIPETAETGTPATSLATTHETETAKRPKPTTEVPGQKIATVTEKTVTTESTSTARTEPVHIPMGPEDFGYGGGIAEITEHRFESTTTEGLPTSSAFGLGSLKTEPTKLKAFSETPTPLGLGSKLAGEGTTGLIESTEEPFTGSTESTETSTFAKETTATASTELSASSTTLEAISRVTMSTTESSETTSISSLETEETPTTLMERGTEKKEGLSSTTGIPAKTLKHKKIVSEKPKTAKYTKGTLPTEVATTTTLEEISTESTVASKTELSNAPSSPQDFGYGGGKEGATGSLPVTQQGIVETSTALMLETESKKPQYTTETTAEPTSTEGTPKMSTAAALGRTVHLVDAEPSSSEYPWQSKTTMHLFTTHPETGSGFYGTGVEESTVKALPSLSEQTTIFEKSTKAGKTEATGKPTSLEATTESKLEMTTTESELKSTSTLEGQKPTDRRHTEAEETTFPKEQQVSITSSGYQTTSAEEKQLYSTESTALSTLISRTSVQAQAGREDFGYGGGNEITEGLPTTVVEASPTASSELPSSTEETNIIETSVSSESPSSTYVEYMTTSEISSLSTSAEHKAPTPEVPTAFESLESSSTTSSVETTQEFTPFSVTQELTTKLEEATRTTTEGQKKEIETSQIIPVTILTGAEEFGYGGGAIEPSSAATVTSKTTPKGRRLLEISAKLNNATSIATQLYRSLLSFTRIMQCFVIHRCQVDHVAGSSRVEGRDGDTEEKRELAKLHKNIL</sequence>
<dbReference type="EMBL" id="UYRT01005688">
    <property type="protein sequence ID" value="VDK39211.1"/>
    <property type="molecule type" value="Genomic_DNA"/>
</dbReference>
<name>A0A183D3R8_9BILA</name>
<feature type="compositionally biased region" description="Basic and acidic residues" evidence="1">
    <location>
        <begin position="455"/>
        <end position="464"/>
    </location>
</feature>
<evidence type="ECO:0000313" key="2">
    <source>
        <dbReference type="EMBL" id="VDK39211.1"/>
    </source>
</evidence>
<feature type="region of interest" description="Disordered" evidence="1">
    <location>
        <begin position="143"/>
        <end position="232"/>
    </location>
</feature>
<evidence type="ECO:0000256" key="1">
    <source>
        <dbReference type="SAM" id="MobiDB-lite"/>
    </source>
</evidence>
<feature type="compositionally biased region" description="Polar residues" evidence="1">
    <location>
        <begin position="539"/>
        <end position="556"/>
    </location>
</feature>
<feature type="region of interest" description="Disordered" evidence="1">
    <location>
        <begin position="317"/>
        <end position="343"/>
    </location>
</feature>
<feature type="compositionally biased region" description="Low complexity" evidence="1">
    <location>
        <begin position="557"/>
        <end position="567"/>
    </location>
</feature>
<feature type="region of interest" description="Disordered" evidence="1">
    <location>
        <begin position="259"/>
        <end position="305"/>
    </location>
</feature>
<feature type="compositionally biased region" description="Low complexity" evidence="1">
    <location>
        <begin position="259"/>
        <end position="272"/>
    </location>
</feature>
<accession>A0A183D3R8</accession>
<feature type="region of interest" description="Disordered" evidence="1">
    <location>
        <begin position="538"/>
        <end position="567"/>
    </location>
</feature>
<feature type="compositionally biased region" description="Low complexity" evidence="1">
    <location>
        <begin position="13"/>
        <end position="23"/>
    </location>
</feature>
<reference evidence="2 3" key="2">
    <citation type="submission" date="2018-11" db="EMBL/GenBank/DDBJ databases">
        <authorList>
            <consortium name="Pathogen Informatics"/>
        </authorList>
    </citation>
    <scope>NUCLEOTIDE SEQUENCE [LARGE SCALE GENOMIC DNA]</scope>
</reference>
<dbReference type="Proteomes" id="UP000271098">
    <property type="component" value="Unassembled WGS sequence"/>
</dbReference>
<protein>
    <submittedName>
        <fullName evidence="4">CSPG2 protein</fullName>
    </submittedName>
</protein>
<dbReference type="WBParaSite" id="GPUH_0000336501-mRNA-1">
    <property type="protein sequence ID" value="GPUH_0000336501-mRNA-1"/>
    <property type="gene ID" value="GPUH_0000336501"/>
</dbReference>
<feature type="compositionally biased region" description="Low complexity" evidence="1">
    <location>
        <begin position="431"/>
        <end position="452"/>
    </location>
</feature>
<keyword evidence="3" id="KW-1185">Reference proteome</keyword>
<feature type="region of interest" description="Disordered" evidence="1">
    <location>
        <begin position="580"/>
        <end position="613"/>
    </location>
</feature>
<organism evidence="4">
    <name type="scientific">Gongylonema pulchrum</name>
    <dbReference type="NCBI Taxonomy" id="637853"/>
    <lineage>
        <taxon>Eukaryota</taxon>
        <taxon>Metazoa</taxon>
        <taxon>Ecdysozoa</taxon>
        <taxon>Nematoda</taxon>
        <taxon>Chromadorea</taxon>
        <taxon>Rhabditida</taxon>
        <taxon>Spirurina</taxon>
        <taxon>Spiruromorpha</taxon>
        <taxon>Spiruroidea</taxon>
        <taxon>Gongylonematidae</taxon>
        <taxon>Gongylonema</taxon>
    </lineage>
</organism>
<feature type="compositionally biased region" description="Low complexity" evidence="1">
    <location>
        <begin position="148"/>
        <end position="214"/>
    </location>
</feature>
<feature type="region of interest" description="Disordered" evidence="1">
    <location>
        <begin position="13"/>
        <end position="75"/>
    </location>
</feature>
<evidence type="ECO:0000313" key="4">
    <source>
        <dbReference type="WBParaSite" id="GPUH_0000336501-mRNA-1"/>
    </source>
</evidence>
<feature type="compositionally biased region" description="Polar residues" evidence="1">
    <location>
        <begin position="470"/>
        <end position="490"/>
    </location>
</feature>
<feature type="region of interest" description="Disordered" evidence="1">
    <location>
        <begin position="411"/>
        <end position="490"/>
    </location>
</feature>